<name>A0A367ZLJ6_9BACT</name>
<evidence type="ECO:0000313" key="1">
    <source>
        <dbReference type="EMBL" id="RCK78963.1"/>
    </source>
</evidence>
<gene>
    <name evidence="1" type="ORF">OZSIB_0514</name>
</gene>
<organism evidence="1 2">
    <name type="scientific">Candidatus Ozemobacter sibiricus</name>
    <dbReference type="NCBI Taxonomy" id="2268124"/>
    <lineage>
        <taxon>Bacteria</taxon>
        <taxon>Candidatus Ozemobacteria</taxon>
        <taxon>Candidatus Ozemobacterales</taxon>
        <taxon>Candidatus Ozemobacteraceae</taxon>
        <taxon>Candidatus Ozemobacter</taxon>
    </lineage>
</organism>
<dbReference type="Proteomes" id="UP000252355">
    <property type="component" value="Unassembled WGS sequence"/>
</dbReference>
<proteinExistence type="predicted"/>
<dbReference type="PROSITE" id="PS51257">
    <property type="entry name" value="PROKAR_LIPOPROTEIN"/>
    <property type="match status" value="1"/>
</dbReference>
<evidence type="ECO:0000313" key="2">
    <source>
        <dbReference type="Proteomes" id="UP000252355"/>
    </source>
</evidence>
<dbReference type="AlphaFoldDB" id="A0A367ZLJ6"/>
<accession>A0A367ZLJ6</accession>
<sequence length="189" mass="21194">MQRMFQARDLVGTGVAVVACFLLLTQAGWCQNAPTPSQLPTYIYGCGGFHYHCCHTNGFYTTDGRHVFYFPYGFPRSVHRHNIYSGYGPDFRFSTRYRWTSRPLHWGCPCHPAYQMQFQGPYWAHTTYRAARGLFHRSNWKCAWIPYYVAAIPAAPVLGVAPTGPATPAYPAPGTSTLPGPATLPPARK</sequence>
<dbReference type="EMBL" id="QOQW01000017">
    <property type="protein sequence ID" value="RCK78963.1"/>
    <property type="molecule type" value="Genomic_DNA"/>
</dbReference>
<protein>
    <submittedName>
        <fullName evidence="1">Uncharacterized protein</fullName>
    </submittedName>
</protein>
<reference evidence="1 2" key="1">
    <citation type="submission" date="2018-05" db="EMBL/GenBank/DDBJ databases">
        <title>A metagenomic window into the 2 km-deep terrestrial subsurface aquifer revealed taxonomically and functionally diverse microbial community comprising novel uncultured bacterial lineages.</title>
        <authorList>
            <person name="Kadnikov V.V."/>
            <person name="Mardanov A.V."/>
            <person name="Beletsky A.V."/>
            <person name="Banks D."/>
            <person name="Pimenov N.V."/>
            <person name="Frank Y.A."/>
            <person name="Karnachuk O.V."/>
            <person name="Ravin N.V."/>
        </authorList>
    </citation>
    <scope>NUCLEOTIDE SEQUENCE [LARGE SCALE GENOMIC DNA]</scope>
    <source>
        <strain evidence="1">BY5</strain>
    </source>
</reference>
<comment type="caution">
    <text evidence="1">The sequence shown here is derived from an EMBL/GenBank/DDBJ whole genome shotgun (WGS) entry which is preliminary data.</text>
</comment>